<protein>
    <submittedName>
        <fullName evidence="5">Pro-resilin-like</fullName>
    </submittedName>
</protein>
<dbReference type="RefSeq" id="XP_030763399.1">
    <property type="nucleotide sequence ID" value="XM_030907539.1"/>
</dbReference>
<evidence type="ECO:0000256" key="1">
    <source>
        <dbReference type="ARBA" id="ARBA00022460"/>
    </source>
</evidence>
<dbReference type="GO" id="GO:0005615">
    <property type="term" value="C:extracellular space"/>
    <property type="evidence" value="ECO:0007669"/>
    <property type="project" value="TreeGrafter"/>
</dbReference>
<dbReference type="GO" id="GO:0031012">
    <property type="term" value="C:extracellular matrix"/>
    <property type="evidence" value="ECO:0007669"/>
    <property type="project" value="TreeGrafter"/>
</dbReference>
<keyword evidence="4" id="KW-1185">Reference proteome</keyword>
<evidence type="ECO:0000313" key="4">
    <source>
        <dbReference type="Proteomes" id="UP000504635"/>
    </source>
</evidence>
<dbReference type="PANTHER" id="PTHR12236">
    <property type="entry name" value="STRUCTURAL CONTITUENT OF CUTICLE"/>
    <property type="match status" value="1"/>
</dbReference>
<dbReference type="Proteomes" id="UP000504635">
    <property type="component" value="Unplaced"/>
</dbReference>
<evidence type="ECO:0000256" key="3">
    <source>
        <dbReference type="SAM" id="SignalP"/>
    </source>
</evidence>
<dbReference type="GeneID" id="115887964"/>
<accession>A0A6J2YJT0</accession>
<proteinExistence type="predicted"/>
<gene>
    <name evidence="5" type="primary">LOC115887964</name>
</gene>
<name>A0A6J2YJT0_SITOR</name>
<dbReference type="Pfam" id="PF00379">
    <property type="entry name" value="Chitin_bind_4"/>
    <property type="match status" value="1"/>
</dbReference>
<dbReference type="PANTHER" id="PTHR12236:SF98">
    <property type="entry name" value="CUTICULAR PROTEIN 56F"/>
    <property type="match status" value="1"/>
</dbReference>
<dbReference type="PROSITE" id="PS51155">
    <property type="entry name" value="CHIT_BIND_RR_2"/>
    <property type="match status" value="1"/>
</dbReference>
<reference evidence="5" key="1">
    <citation type="submission" date="2025-08" db="UniProtKB">
        <authorList>
            <consortium name="RefSeq"/>
        </authorList>
    </citation>
    <scope>IDENTIFICATION</scope>
    <source>
        <tissue evidence="5">Gonads</tissue>
    </source>
</reference>
<dbReference type="InParanoid" id="A0A6J2YJT0"/>
<sequence>MAAMTYTVVLAIALIVLVEYSYALPQFPQRRIPGSSDENYPPQPYEFEYKVDNSPSSTFFGQTESGDAQGRVVGNYYVLLADGRLMNVEYSVDGESGFVPRITFSPQGAPVTSAPRLG</sequence>
<dbReference type="AlphaFoldDB" id="A0A6J2YJT0"/>
<keyword evidence="1 2" id="KW-0193">Cuticle</keyword>
<dbReference type="OrthoDB" id="6418165at2759"/>
<dbReference type="InterPro" id="IPR000618">
    <property type="entry name" value="Insect_cuticle"/>
</dbReference>
<evidence type="ECO:0000256" key="2">
    <source>
        <dbReference type="PROSITE-ProRule" id="PRU00497"/>
    </source>
</evidence>
<feature type="signal peptide" evidence="3">
    <location>
        <begin position="1"/>
        <end position="23"/>
    </location>
</feature>
<feature type="chain" id="PRO_5026933435" evidence="3">
    <location>
        <begin position="24"/>
        <end position="118"/>
    </location>
</feature>
<dbReference type="GO" id="GO:0042302">
    <property type="term" value="F:structural constituent of cuticle"/>
    <property type="evidence" value="ECO:0007669"/>
    <property type="project" value="UniProtKB-UniRule"/>
</dbReference>
<organism evidence="4 5">
    <name type="scientific">Sitophilus oryzae</name>
    <name type="common">Rice weevil</name>
    <name type="synonym">Curculio oryzae</name>
    <dbReference type="NCBI Taxonomy" id="7048"/>
    <lineage>
        <taxon>Eukaryota</taxon>
        <taxon>Metazoa</taxon>
        <taxon>Ecdysozoa</taxon>
        <taxon>Arthropoda</taxon>
        <taxon>Hexapoda</taxon>
        <taxon>Insecta</taxon>
        <taxon>Pterygota</taxon>
        <taxon>Neoptera</taxon>
        <taxon>Endopterygota</taxon>
        <taxon>Coleoptera</taxon>
        <taxon>Polyphaga</taxon>
        <taxon>Cucujiformia</taxon>
        <taxon>Curculionidae</taxon>
        <taxon>Dryophthorinae</taxon>
        <taxon>Sitophilus</taxon>
    </lineage>
</organism>
<dbReference type="InterPro" id="IPR051217">
    <property type="entry name" value="Insect_Cuticle_Struc_Prot"/>
</dbReference>
<dbReference type="KEGG" id="soy:115887964"/>
<evidence type="ECO:0000313" key="5">
    <source>
        <dbReference type="RefSeq" id="XP_030763399.1"/>
    </source>
</evidence>
<keyword evidence="3" id="KW-0732">Signal</keyword>